<keyword evidence="2" id="KW-0732">Signal</keyword>
<feature type="domain" description="Peptidase C1A papain C-terminal" evidence="3">
    <location>
        <begin position="53"/>
        <end position="270"/>
    </location>
</feature>
<proteinExistence type="inferred from homology"/>
<evidence type="ECO:0000256" key="2">
    <source>
        <dbReference type="SAM" id="SignalP"/>
    </source>
</evidence>
<dbReference type="CDD" id="cd02619">
    <property type="entry name" value="Peptidase_C1"/>
    <property type="match status" value="1"/>
</dbReference>
<dbReference type="SUPFAM" id="SSF54001">
    <property type="entry name" value="Cysteine proteinases"/>
    <property type="match status" value="1"/>
</dbReference>
<dbReference type="OrthoDB" id="3648721at2"/>
<dbReference type="RefSeq" id="WP_097129932.1">
    <property type="nucleotide sequence ID" value="NZ_OCNH01000005.1"/>
</dbReference>
<accession>A0A286GLQ9</accession>
<dbReference type="Pfam" id="PF00112">
    <property type="entry name" value="Peptidase_C1"/>
    <property type="match status" value="1"/>
</dbReference>
<dbReference type="GO" id="GO:0008234">
    <property type="term" value="F:cysteine-type peptidase activity"/>
    <property type="evidence" value="ECO:0007669"/>
    <property type="project" value="InterPro"/>
</dbReference>
<comment type="similarity">
    <text evidence="1">Belongs to the peptidase C1 family.</text>
</comment>
<feature type="signal peptide" evidence="2">
    <location>
        <begin position="1"/>
        <end position="19"/>
    </location>
</feature>
<evidence type="ECO:0000256" key="1">
    <source>
        <dbReference type="ARBA" id="ARBA00008455"/>
    </source>
</evidence>
<dbReference type="InterPro" id="IPR000668">
    <property type="entry name" value="Peptidase_C1A_C"/>
</dbReference>
<keyword evidence="5" id="KW-1185">Reference proteome</keyword>
<reference evidence="5" key="1">
    <citation type="submission" date="2017-09" db="EMBL/GenBank/DDBJ databases">
        <authorList>
            <person name="Varghese N."/>
            <person name="Submissions S."/>
        </authorList>
    </citation>
    <scope>NUCLEOTIDE SEQUENCE [LARGE SCALE GENOMIC DNA]</scope>
    <source>
        <strain evidence="5">DSM 29961</strain>
    </source>
</reference>
<dbReference type="InterPro" id="IPR013128">
    <property type="entry name" value="Peptidase_C1A"/>
</dbReference>
<dbReference type="Gene3D" id="3.90.70.10">
    <property type="entry name" value="Cysteine proteinases"/>
    <property type="match status" value="1"/>
</dbReference>
<evidence type="ECO:0000259" key="3">
    <source>
        <dbReference type="SMART" id="SM00645"/>
    </source>
</evidence>
<dbReference type="Proteomes" id="UP000219452">
    <property type="component" value="Unassembled WGS sequence"/>
</dbReference>
<feature type="chain" id="PRO_5013261900" evidence="2">
    <location>
        <begin position="20"/>
        <end position="484"/>
    </location>
</feature>
<dbReference type="SMART" id="SM00645">
    <property type="entry name" value="Pept_C1"/>
    <property type="match status" value="1"/>
</dbReference>
<gene>
    <name evidence="4" type="ORF">SAMN06269250_5315</name>
</gene>
<dbReference type="PANTHER" id="PTHR12411">
    <property type="entry name" value="CYSTEINE PROTEASE FAMILY C1-RELATED"/>
    <property type="match status" value="1"/>
</dbReference>
<dbReference type="AlphaFoldDB" id="A0A286GLQ9"/>
<name>A0A286GLQ9_9BACT</name>
<sequence>MKTSLITFLLLTFTVATFAQQRGKGLIFDEAAFNAIPTLPTPDQGAKSFGDNLPIAFDLSKYCPPAGNQGSVPSCVAWSTAYSAFATQYAAKKGITDPNQIQRLALSAMLPYKQLRPGCDAGLNISDIAMQLVRNGNLPYSEFGINTCMPAPSSDMVSRARQNRPVQGVVSVFKPADTEQQKFYATQRQLAIFKTPVIVGIQTTENLNKLTASDDYYRPGGREGELHAVTVVGYDAVSFKILNSWGPSWGRNGLFSVRFEDFKKIAVAGMALTIPDDYNPGPNPAPTKTQIGGTFAFQYLDSNTGSFNQVTPSHTGNGIYEMSRKDWQVGDRFQLLTSNDRAGQYICVFSINPKNEVKAHYPLNTQLAAVQENSFGLGITDLLPAEKFDLVIPAVDKVLVIQEPGTDYLCVLYSNKPLLNDIPYMLTRIQNSNASTLYGRLQEGVGSRLIPARNINYQSSRMGASATTGQGDIFPLILKVQSVR</sequence>
<dbReference type="EMBL" id="OCNH01000005">
    <property type="protein sequence ID" value="SOD96450.1"/>
    <property type="molecule type" value="Genomic_DNA"/>
</dbReference>
<evidence type="ECO:0000313" key="5">
    <source>
        <dbReference type="Proteomes" id="UP000219452"/>
    </source>
</evidence>
<dbReference type="InterPro" id="IPR038765">
    <property type="entry name" value="Papain-like_cys_pep_sf"/>
</dbReference>
<organism evidence="4 5">
    <name type="scientific">Spirosoma fluviale</name>
    <dbReference type="NCBI Taxonomy" id="1597977"/>
    <lineage>
        <taxon>Bacteria</taxon>
        <taxon>Pseudomonadati</taxon>
        <taxon>Bacteroidota</taxon>
        <taxon>Cytophagia</taxon>
        <taxon>Cytophagales</taxon>
        <taxon>Cytophagaceae</taxon>
        <taxon>Spirosoma</taxon>
    </lineage>
</organism>
<keyword evidence="4" id="KW-0645">Protease</keyword>
<dbReference type="GO" id="GO:0006508">
    <property type="term" value="P:proteolysis"/>
    <property type="evidence" value="ECO:0007669"/>
    <property type="project" value="UniProtKB-KW"/>
</dbReference>
<keyword evidence="4" id="KW-0378">Hydrolase</keyword>
<evidence type="ECO:0000313" key="4">
    <source>
        <dbReference type="EMBL" id="SOD96450.1"/>
    </source>
</evidence>
<protein>
    <submittedName>
        <fullName evidence="4">Papain family cysteine protease</fullName>
    </submittedName>
</protein>